<dbReference type="AlphaFoldDB" id="A0AAV3V0X8"/>
<reference evidence="2 3" key="1">
    <citation type="journal article" date="2017" name="Antonie Van Leeuwenhoek">
        <title>Rhizobium rhizosphaerae sp. nov., a novel species isolated from rice rhizosphere.</title>
        <authorList>
            <person name="Zhao J.J."/>
            <person name="Zhang J."/>
            <person name="Zhang R.J."/>
            <person name="Zhang C.W."/>
            <person name="Yin H.Q."/>
            <person name="Zhang X.X."/>
        </authorList>
    </citation>
    <scope>NUCLEOTIDE SEQUENCE [LARGE SCALE GENOMIC DNA]</scope>
    <source>
        <strain evidence="2 3">S18K6</strain>
    </source>
</reference>
<proteinExistence type="predicted"/>
<accession>A0AAV3V0X8</accession>
<evidence type="ECO:0000256" key="1">
    <source>
        <dbReference type="SAM" id="Phobius"/>
    </source>
</evidence>
<protein>
    <submittedName>
        <fullName evidence="2">Uncharacterized protein</fullName>
    </submittedName>
</protein>
<evidence type="ECO:0000313" key="2">
    <source>
        <dbReference type="EMBL" id="GAC10699.1"/>
    </source>
</evidence>
<keyword evidence="1" id="KW-0472">Membrane</keyword>
<evidence type="ECO:0000313" key="3">
    <source>
        <dbReference type="Proteomes" id="UP000006320"/>
    </source>
</evidence>
<name>A0AAV3V0X8_9ALTE</name>
<organism evidence="2 3">
    <name type="scientific">Paraglaciecola chathamensis S18K6</name>
    <dbReference type="NCBI Taxonomy" id="1127672"/>
    <lineage>
        <taxon>Bacteria</taxon>
        <taxon>Pseudomonadati</taxon>
        <taxon>Pseudomonadota</taxon>
        <taxon>Gammaproteobacteria</taxon>
        <taxon>Alteromonadales</taxon>
        <taxon>Alteromonadaceae</taxon>
        <taxon>Paraglaciecola</taxon>
    </lineage>
</organism>
<keyword evidence="1" id="KW-1133">Transmembrane helix</keyword>
<keyword evidence="1" id="KW-0812">Transmembrane</keyword>
<dbReference type="RefSeq" id="WP_007988876.1">
    <property type="nucleotide sequence ID" value="NZ_BAEM01000034.1"/>
</dbReference>
<gene>
    <name evidence="2" type="ORF">GCHA_2756</name>
</gene>
<feature type="transmembrane region" description="Helical" evidence="1">
    <location>
        <begin position="26"/>
        <end position="51"/>
    </location>
</feature>
<feature type="transmembrane region" description="Helical" evidence="1">
    <location>
        <begin position="71"/>
        <end position="92"/>
    </location>
</feature>
<comment type="caution">
    <text evidence="2">The sequence shown here is derived from an EMBL/GenBank/DDBJ whole genome shotgun (WGS) entry which is preliminary data.</text>
</comment>
<sequence>MKPINRHSHDFIQRSKALMNISSTSLLAKLCLVSGAMALLSSFSVFLGGIYEGAEFVGLALDFSSFEVLSSAFFVWLLALSGYFAKHVLWLLNLVPDYVLRNLTAKPKPLFIVPAVISPVPSAHGSRAPPLFS</sequence>
<dbReference type="Proteomes" id="UP000006320">
    <property type="component" value="Unassembled WGS sequence"/>
</dbReference>
<dbReference type="EMBL" id="BAEM01000034">
    <property type="protein sequence ID" value="GAC10699.1"/>
    <property type="molecule type" value="Genomic_DNA"/>
</dbReference>